<dbReference type="Pfam" id="PF26622">
    <property type="entry name" value="DUF8199"/>
    <property type="match status" value="1"/>
</dbReference>
<protein>
    <recommendedName>
        <fullName evidence="3">Secreted protein</fullName>
    </recommendedName>
</protein>
<dbReference type="InterPro" id="IPR058512">
    <property type="entry name" value="DUF8199"/>
</dbReference>
<organism evidence="1 2">
    <name type="scientific">Cellulophaga tyrosinoxydans</name>
    <dbReference type="NCBI Taxonomy" id="504486"/>
    <lineage>
        <taxon>Bacteria</taxon>
        <taxon>Pseudomonadati</taxon>
        <taxon>Bacteroidota</taxon>
        <taxon>Flavobacteriia</taxon>
        <taxon>Flavobacteriales</taxon>
        <taxon>Flavobacteriaceae</taxon>
        <taxon>Cellulophaga</taxon>
    </lineage>
</organism>
<keyword evidence="2" id="KW-1185">Reference proteome</keyword>
<evidence type="ECO:0008006" key="3">
    <source>
        <dbReference type="Google" id="ProtNLM"/>
    </source>
</evidence>
<dbReference type="AlphaFoldDB" id="A0A1W1ZBT0"/>
<reference evidence="1 2" key="1">
    <citation type="submission" date="2017-04" db="EMBL/GenBank/DDBJ databases">
        <authorList>
            <person name="Afonso C.L."/>
            <person name="Miller P.J."/>
            <person name="Scott M.A."/>
            <person name="Spackman E."/>
            <person name="Goraichik I."/>
            <person name="Dimitrov K.M."/>
            <person name="Suarez D.L."/>
            <person name="Swayne D.E."/>
        </authorList>
    </citation>
    <scope>NUCLEOTIDE SEQUENCE [LARGE SCALE GENOMIC DNA]</scope>
    <source>
        <strain evidence="1 2">DSM 21164</strain>
    </source>
</reference>
<dbReference type="InterPro" id="IPR058060">
    <property type="entry name" value="HYC_CC_PP"/>
</dbReference>
<dbReference type="STRING" id="504486.SAMN05660703_1352"/>
<name>A0A1W1ZBT0_9FLAO</name>
<dbReference type="Proteomes" id="UP000192360">
    <property type="component" value="Unassembled WGS sequence"/>
</dbReference>
<sequence>MSFCQVILIFRKFAFMKKMFHKISATSLALLLLVITTSWKVEKHYCMGHLIDVAFFVPAETCGMDMSTADNENDDEVIQNSCCDETIIAVEGQNDVKPSIHDVNLEQQIFLAAYTYTYLSLFEPLAFENLPHEYYLPPDIVKDIQLLDAVFLI</sequence>
<accession>A0A1W1ZBT0</accession>
<dbReference type="NCBIfam" id="NF047658">
    <property type="entry name" value="HYC_CC_PP"/>
    <property type="match status" value="1"/>
</dbReference>
<proteinExistence type="predicted"/>
<gene>
    <name evidence="1" type="ORF">SAMN05660703_1352</name>
</gene>
<evidence type="ECO:0000313" key="1">
    <source>
        <dbReference type="EMBL" id="SMC45870.1"/>
    </source>
</evidence>
<evidence type="ECO:0000313" key="2">
    <source>
        <dbReference type="Proteomes" id="UP000192360"/>
    </source>
</evidence>
<dbReference type="EMBL" id="FWXO01000001">
    <property type="protein sequence ID" value="SMC45870.1"/>
    <property type="molecule type" value="Genomic_DNA"/>
</dbReference>